<reference evidence="3" key="2">
    <citation type="submission" date="2020-05" db="EMBL/GenBank/DDBJ databases">
        <authorList>
            <person name="Kim H.-S."/>
            <person name="Proctor R.H."/>
            <person name="Brown D.W."/>
        </authorList>
    </citation>
    <scope>NUCLEOTIDE SEQUENCE</scope>
    <source>
        <strain evidence="3">NRRL 22465</strain>
    </source>
</reference>
<comment type="caution">
    <text evidence="3">The sequence shown here is derived from an EMBL/GenBank/DDBJ whole genome shotgun (WGS) entry which is preliminary data.</text>
</comment>
<dbReference type="InterPro" id="IPR036291">
    <property type="entry name" value="NAD(P)-bd_dom_sf"/>
</dbReference>
<dbReference type="InterPro" id="IPR011032">
    <property type="entry name" value="GroES-like_sf"/>
</dbReference>
<dbReference type="GO" id="GO:0008270">
    <property type="term" value="F:zinc ion binding"/>
    <property type="evidence" value="ECO:0007669"/>
    <property type="project" value="InterPro"/>
</dbReference>
<proteinExistence type="predicted"/>
<organism evidence="3 4">
    <name type="scientific">Fusarium zealandicum</name>
    <dbReference type="NCBI Taxonomy" id="1053134"/>
    <lineage>
        <taxon>Eukaryota</taxon>
        <taxon>Fungi</taxon>
        <taxon>Dikarya</taxon>
        <taxon>Ascomycota</taxon>
        <taxon>Pezizomycotina</taxon>
        <taxon>Sordariomycetes</taxon>
        <taxon>Hypocreomycetidae</taxon>
        <taxon>Hypocreales</taxon>
        <taxon>Nectriaceae</taxon>
        <taxon>Fusarium</taxon>
        <taxon>Fusarium staphyleae species complex</taxon>
    </lineage>
</organism>
<dbReference type="Gene3D" id="3.40.50.720">
    <property type="entry name" value="NAD(P)-binding Rossmann-like Domain"/>
    <property type="match status" value="1"/>
</dbReference>
<dbReference type="SUPFAM" id="SSF51735">
    <property type="entry name" value="NAD(P)-binding Rossmann-fold domains"/>
    <property type="match status" value="1"/>
</dbReference>
<sequence length="351" mass="37665">MTSPSSLPLTMRAAQWRSIAGGIEKNLRVVNDAKLPKTAHSLPKDHTLVQVAYASLNHLDYKVAEMPLGSTLFSKPATPGLDFSGTVVASTLSSLKPGQRVLGRTEPPACGTLAEYVVVGKAGIAPLPDRVGSIPLRDAACVGICGTTTVQTLVPFLGPGKKVLVNGGSGGVGVFAIQVAKALGCDQITVVCSGSSVELCRSLGADKVIDYKTEDIIKTLKQSGQQYDHILDSVFLDPDLYWQCHHYLKPQGTYVSVGLPPKFKTLRTLAAIHLLPRFLGGGQRKFTFHSVTGNPDHFAQLTQWMEERKVKAVIEEQFDLEDVGRAYGKLKTGTTRGKLVVRVCGEPSEEG</sequence>
<reference evidence="3" key="1">
    <citation type="journal article" date="2020" name="BMC Genomics">
        <title>Correction to: Identification and distribution of gene clusters required for synthesis of sphingolipid metabolism inhibitors in diverse species of the filamentous fungus Fusarium.</title>
        <authorList>
            <person name="Kim H.S."/>
            <person name="Lohmar J.M."/>
            <person name="Busman M."/>
            <person name="Brown D.W."/>
            <person name="Naumann T.A."/>
            <person name="Divon H.H."/>
            <person name="Lysoe E."/>
            <person name="Uhlig S."/>
            <person name="Proctor R.H."/>
        </authorList>
    </citation>
    <scope>NUCLEOTIDE SEQUENCE</scope>
    <source>
        <strain evidence="3">NRRL 22465</strain>
    </source>
</reference>
<keyword evidence="4" id="KW-1185">Reference proteome</keyword>
<dbReference type="OrthoDB" id="201656at2759"/>
<evidence type="ECO:0000256" key="1">
    <source>
        <dbReference type="ARBA" id="ARBA00023002"/>
    </source>
</evidence>
<dbReference type="Proteomes" id="UP000635477">
    <property type="component" value="Unassembled WGS sequence"/>
</dbReference>
<keyword evidence="1" id="KW-0560">Oxidoreductase</keyword>
<dbReference type="Gene3D" id="3.90.180.10">
    <property type="entry name" value="Medium-chain alcohol dehydrogenases, catalytic domain"/>
    <property type="match status" value="1"/>
</dbReference>
<protein>
    <recommendedName>
        <fullName evidence="2">Enoyl reductase (ER) domain-containing protein</fullName>
    </recommendedName>
</protein>
<dbReference type="InterPro" id="IPR013154">
    <property type="entry name" value="ADH-like_N"/>
</dbReference>
<dbReference type="PROSITE" id="PS01162">
    <property type="entry name" value="QOR_ZETA_CRYSTAL"/>
    <property type="match status" value="1"/>
</dbReference>
<dbReference type="SMART" id="SM00829">
    <property type="entry name" value="PKS_ER"/>
    <property type="match status" value="1"/>
</dbReference>
<dbReference type="PANTHER" id="PTHR11695">
    <property type="entry name" value="ALCOHOL DEHYDROGENASE RELATED"/>
    <property type="match status" value="1"/>
</dbReference>
<accession>A0A8H4ULH1</accession>
<feature type="domain" description="Enoyl reductase (ER)" evidence="2">
    <location>
        <begin position="22"/>
        <end position="341"/>
    </location>
</feature>
<dbReference type="Pfam" id="PF08240">
    <property type="entry name" value="ADH_N"/>
    <property type="match status" value="1"/>
</dbReference>
<name>A0A8H4ULH1_9HYPO</name>
<dbReference type="CDD" id="cd08267">
    <property type="entry name" value="MDR1"/>
    <property type="match status" value="1"/>
</dbReference>
<dbReference type="AlphaFoldDB" id="A0A8H4ULH1"/>
<dbReference type="GO" id="GO:0005739">
    <property type="term" value="C:mitochondrion"/>
    <property type="evidence" value="ECO:0007669"/>
    <property type="project" value="TreeGrafter"/>
</dbReference>
<evidence type="ECO:0000313" key="3">
    <source>
        <dbReference type="EMBL" id="KAF4978554.1"/>
    </source>
</evidence>
<gene>
    <name evidence="3" type="ORF">FZEAL_5087</name>
</gene>
<dbReference type="GO" id="GO:0016491">
    <property type="term" value="F:oxidoreductase activity"/>
    <property type="evidence" value="ECO:0007669"/>
    <property type="project" value="UniProtKB-KW"/>
</dbReference>
<dbReference type="SUPFAM" id="SSF50129">
    <property type="entry name" value="GroES-like"/>
    <property type="match status" value="1"/>
</dbReference>
<dbReference type="EMBL" id="JABEYC010000359">
    <property type="protein sequence ID" value="KAF4978554.1"/>
    <property type="molecule type" value="Genomic_DNA"/>
</dbReference>
<dbReference type="InterPro" id="IPR050700">
    <property type="entry name" value="YIM1/Zinc_Alcohol_DH_Fams"/>
</dbReference>
<evidence type="ECO:0000313" key="4">
    <source>
        <dbReference type="Proteomes" id="UP000635477"/>
    </source>
</evidence>
<evidence type="ECO:0000259" key="2">
    <source>
        <dbReference type="SMART" id="SM00829"/>
    </source>
</evidence>
<dbReference type="Pfam" id="PF13602">
    <property type="entry name" value="ADH_zinc_N_2"/>
    <property type="match status" value="1"/>
</dbReference>
<dbReference type="InterPro" id="IPR002364">
    <property type="entry name" value="Quin_OxRdtase/zeta-crystal_CS"/>
</dbReference>
<dbReference type="InterPro" id="IPR020843">
    <property type="entry name" value="ER"/>
</dbReference>
<dbReference type="PANTHER" id="PTHR11695:SF294">
    <property type="entry name" value="RETICULON-4-INTERACTING PROTEIN 1, MITOCHONDRIAL"/>
    <property type="match status" value="1"/>
</dbReference>